<dbReference type="PANTHER" id="PTHR33480:SF1">
    <property type="entry name" value="TYR RECOMBINASE DOMAIN-CONTAINING PROTEIN"/>
    <property type="match status" value="1"/>
</dbReference>
<sequence length="352" mass="40279">MLITKLQDRVDMDNNYLKCNIILGLLKKNIRELCTSDATLILNGNSKRALLWGEKRDKAIRQSLRIVCNIFLKMKDLQPTLTSLSDAYEPVQYDLFEAGIRDMCGESKGEGNEFRAPSAPHQYGPEFKGASDLPLTHLLKKMDFLGDPEELAETERQIQIQNVKGWQEVYSREFDRHVASLGRKQAERRTAYTKSVVPTLEDVQALINFVHNCAQECAKKISANQFQKQVHDELTQALLLKVLIFNRKIVGEMDKIEVVDRLNAQEVQKDSAEFHALSVSDQKFASSFTRLSILSKTKKRVPLLVSKTDVIIINKLIEMRCQADIPESNQFLFAKKHRVHGQMSDMENTWIL</sequence>
<dbReference type="EMBL" id="GBHO01023794">
    <property type="protein sequence ID" value="JAG19810.1"/>
    <property type="molecule type" value="Transcribed_RNA"/>
</dbReference>
<organism evidence="1">
    <name type="scientific">Lygus hesperus</name>
    <name type="common">Western plant bug</name>
    <dbReference type="NCBI Taxonomy" id="30085"/>
    <lineage>
        <taxon>Eukaryota</taxon>
        <taxon>Metazoa</taxon>
        <taxon>Ecdysozoa</taxon>
        <taxon>Arthropoda</taxon>
        <taxon>Hexapoda</taxon>
        <taxon>Insecta</taxon>
        <taxon>Pterygota</taxon>
        <taxon>Neoptera</taxon>
        <taxon>Paraneoptera</taxon>
        <taxon>Hemiptera</taxon>
        <taxon>Heteroptera</taxon>
        <taxon>Panheteroptera</taxon>
        <taxon>Cimicomorpha</taxon>
        <taxon>Miridae</taxon>
        <taxon>Mirini</taxon>
        <taxon>Lygus</taxon>
    </lineage>
</organism>
<protein>
    <submittedName>
        <fullName evidence="1">Glutamate--tRNA ligase</fullName>
    </submittedName>
</protein>
<dbReference type="AlphaFoldDB" id="A0A0A9XRU7"/>
<keyword evidence="1" id="KW-0436">Ligase</keyword>
<dbReference type="PANTHER" id="PTHR33480">
    <property type="entry name" value="SET DOMAIN-CONTAINING PROTEIN-RELATED"/>
    <property type="match status" value="1"/>
</dbReference>
<proteinExistence type="predicted"/>
<accession>A0A0A9XRU7</accession>
<reference evidence="1" key="2">
    <citation type="submission" date="2014-07" db="EMBL/GenBank/DDBJ databases">
        <authorList>
            <person name="Hull J."/>
        </authorList>
    </citation>
    <scope>NUCLEOTIDE SEQUENCE</scope>
</reference>
<reference evidence="1" key="1">
    <citation type="journal article" date="2014" name="PLoS ONE">
        <title>Transcriptome-Based Identification of ABC Transporters in the Western Tarnished Plant Bug Lygus hesperus.</title>
        <authorList>
            <person name="Hull J.J."/>
            <person name="Chaney K."/>
            <person name="Geib S.M."/>
            <person name="Fabrick J.A."/>
            <person name="Brent C.S."/>
            <person name="Walsh D."/>
            <person name="Lavine L.C."/>
        </authorList>
    </citation>
    <scope>NUCLEOTIDE SEQUENCE</scope>
</reference>
<dbReference type="GO" id="GO:0016874">
    <property type="term" value="F:ligase activity"/>
    <property type="evidence" value="ECO:0007669"/>
    <property type="project" value="UniProtKB-KW"/>
</dbReference>
<gene>
    <name evidence="1" type="primary">gltX_18</name>
    <name evidence="1" type="ORF">CM83_18885</name>
</gene>
<name>A0A0A9XRU7_LYGHE</name>
<evidence type="ECO:0000313" key="1">
    <source>
        <dbReference type="EMBL" id="JAG19810.1"/>
    </source>
</evidence>